<keyword evidence="4" id="KW-1185">Reference proteome</keyword>
<dbReference type="PANTHER" id="PTHR46243">
    <property type="entry name" value="BIS(5'-ADENOSYL)-TRIPHOSPHATASE"/>
    <property type="match status" value="1"/>
</dbReference>
<feature type="short sequence motif" description="Histidine triad motif" evidence="1">
    <location>
        <begin position="88"/>
        <end position="92"/>
    </location>
</feature>
<dbReference type="InterPro" id="IPR011146">
    <property type="entry name" value="HIT-like"/>
</dbReference>
<name>A0A1R2BSN9_9CILI</name>
<dbReference type="Proteomes" id="UP000187209">
    <property type="component" value="Unassembled WGS sequence"/>
</dbReference>
<evidence type="ECO:0000313" key="3">
    <source>
        <dbReference type="EMBL" id="OMJ79818.1"/>
    </source>
</evidence>
<sequence>MAVKFGKWDIHEYEIFWKGVLSYAMVNTKPIVKNHLLVCPFRVVQSFCDLNKDELSELTFAVSRITRSLGPCSVAIQDGREAGQTVPHVHFHIIPRPETGIVEVDSNAKQRTAEEMSEESSHLKSFINFS</sequence>
<feature type="domain" description="HIT" evidence="2">
    <location>
        <begin position="1"/>
        <end position="104"/>
    </location>
</feature>
<reference evidence="3 4" key="1">
    <citation type="submission" date="2016-11" db="EMBL/GenBank/DDBJ databases">
        <title>The macronuclear genome of Stentor coeruleus: a giant cell with tiny introns.</title>
        <authorList>
            <person name="Slabodnick M."/>
            <person name="Ruby J.G."/>
            <person name="Reiff S.B."/>
            <person name="Swart E.C."/>
            <person name="Gosai S."/>
            <person name="Prabakaran S."/>
            <person name="Witkowska E."/>
            <person name="Larue G.E."/>
            <person name="Fisher S."/>
            <person name="Freeman R.M."/>
            <person name="Gunawardena J."/>
            <person name="Chu W."/>
            <person name="Stover N.A."/>
            <person name="Gregory B.D."/>
            <person name="Nowacki M."/>
            <person name="Derisi J."/>
            <person name="Roy S.W."/>
            <person name="Marshall W.F."/>
            <person name="Sood P."/>
        </authorList>
    </citation>
    <scope>NUCLEOTIDE SEQUENCE [LARGE SCALE GENOMIC DNA]</scope>
    <source>
        <strain evidence="3">WM001</strain>
    </source>
</reference>
<dbReference type="PROSITE" id="PS00892">
    <property type="entry name" value="HIT_1"/>
    <property type="match status" value="1"/>
</dbReference>
<dbReference type="Pfam" id="PF01230">
    <property type="entry name" value="HIT"/>
    <property type="match status" value="1"/>
</dbReference>
<dbReference type="InterPro" id="IPR051884">
    <property type="entry name" value="Bis(5'-adenosyl)-TPase_reg"/>
</dbReference>
<proteinExistence type="predicted"/>
<dbReference type="GO" id="GO:0003824">
    <property type="term" value="F:catalytic activity"/>
    <property type="evidence" value="ECO:0007669"/>
    <property type="project" value="InterPro"/>
</dbReference>
<dbReference type="OrthoDB" id="680339at2759"/>
<evidence type="ECO:0000313" key="4">
    <source>
        <dbReference type="Proteomes" id="UP000187209"/>
    </source>
</evidence>
<dbReference type="InterPro" id="IPR036265">
    <property type="entry name" value="HIT-like_sf"/>
</dbReference>
<protein>
    <recommendedName>
        <fullName evidence="2">HIT domain-containing protein</fullName>
    </recommendedName>
</protein>
<dbReference type="AlphaFoldDB" id="A0A1R2BSN9"/>
<evidence type="ECO:0000256" key="1">
    <source>
        <dbReference type="PROSITE-ProRule" id="PRU00464"/>
    </source>
</evidence>
<organism evidence="3 4">
    <name type="scientific">Stentor coeruleus</name>
    <dbReference type="NCBI Taxonomy" id="5963"/>
    <lineage>
        <taxon>Eukaryota</taxon>
        <taxon>Sar</taxon>
        <taxon>Alveolata</taxon>
        <taxon>Ciliophora</taxon>
        <taxon>Postciliodesmatophora</taxon>
        <taxon>Heterotrichea</taxon>
        <taxon>Heterotrichida</taxon>
        <taxon>Stentoridae</taxon>
        <taxon>Stentor</taxon>
    </lineage>
</organism>
<dbReference type="InterPro" id="IPR019808">
    <property type="entry name" value="Histidine_triad_CS"/>
</dbReference>
<dbReference type="PANTHER" id="PTHR46243:SF1">
    <property type="entry name" value="BIS(5'-ADENOSYL)-TRIPHOSPHATASE"/>
    <property type="match status" value="1"/>
</dbReference>
<dbReference type="PROSITE" id="PS51084">
    <property type="entry name" value="HIT_2"/>
    <property type="match status" value="1"/>
</dbReference>
<evidence type="ECO:0000259" key="2">
    <source>
        <dbReference type="PROSITE" id="PS51084"/>
    </source>
</evidence>
<dbReference type="EMBL" id="MPUH01000452">
    <property type="protein sequence ID" value="OMJ79818.1"/>
    <property type="molecule type" value="Genomic_DNA"/>
</dbReference>
<dbReference type="Gene3D" id="3.30.428.10">
    <property type="entry name" value="HIT-like"/>
    <property type="match status" value="1"/>
</dbReference>
<dbReference type="SUPFAM" id="SSF54197">
    <property type="entry name" value="HIT-like"/>
    <property type="match status" value="1"/>
</dbReference>
<comment type="caution">
    <text evidence="3">The sequence shown here is derived from an EMBL/GenBank/DDBJ whole genome shotgun (WGS) entry which is preliminary data.</text>
</comment>
<gene>
    <name evidence="3" type="ORF">SteCoe_20067</name>
</gene>
<accession>A0A1R2BSN9</accession>